<evidence type="ECO:0000259" key="14">
    <source>
        <dbReference type="SMART" id="SM00382"/>
    </source>
</evidence>
<evidence type="ECO:0000256" key="5">
    <source>
        <dbReference type="ARBA" id="ARBA00022792"/>
    </source>
</evidence>
<evidence type="ECO:0000256" key="10">
    <source>
        <dbReference type="ARBA" id="ARBA00023136"/>
    </source>
</evidence>
<evidence type="ECO:0000256" key="11">
    <source>
        <dbReference type="ARBA" id="ARBA00048778"/>
    </source>
</evidence>
<keyword evidence="10" id="KW-0472">Membrane</keyword>
<feature type="compositionally biased region" description="Pro residues" evidence="13">
    <location>
        <begin position="370"/>
        <end position="386"/>
    </location>
</feature>
<dbReference type="GeneID" id="54574376"/>
<evidence type="ECO:0000256" key="1">
    <source>
        <dbReference type="ARBA" id="ARBA00004434"/>
    </source>
</evidence>
<evidence type="ECO:0000256" key="3">
    <source>
        <dbReference type="ARBA" id="ARBA00022692"/>
    </source>
</evidence>
<name>A0A6A6J1W7_9PLEO</name>
<dbReference type="GO" id="GO:0005743">
    <property type="term" value="C:mitochondrial inner membrane"/>
    <property type="evidence" value="ECO:0007669"/>
    <property type="project" value="UniProtKB-SubCell"/>
</dbReference>
<dbReference type="PROSITE" id="PS00674">
    <property type="entry name" value="AAA"/>
    <property type="match status" value="1"/>
</dbReference>
<reference evidence="16" key="1">
    <citation type="journal article" date="2020" name="Stud. Mycol.">
        <title>101 Dothideomycetes genomes: a test case for predicting lifestyles and emergence of pathogens.</title>
        <authorList>
            <person name="Haridas S."/>
            <person name="Albert R."/>
            <person name="Binder M."/>
            <person name="Bloem J."/>
            <person name="Labutti K."/>
            <person name="Salamov A."/>
            <person name="Andreopoulos B."/>
            <person name="Baker S."/>
            <person name="Barry K."/>
            <person name="Bills G."/>
            <person name="Bluhm B."/>
            <person name="Cannon C."/>
            <person name="Castanera R."/>
            <person name="Culley D."/>
            <person name="Daum C."/>
            <person name="Ezra D."/>
            <person name="Gonzalez J."/>
            <person name="Henrissat B."/>
            <person name="Kuo A."/>
            <person name="Liang C."/>
            <person name="Lipzen A."/>
            <person name="Lutzoni F."/>
            <person name="Magnuson J."/>
            <person name="Mondo S."/>
            <person name="Nolan M."/>
            <person name="Ohm R."/>
            <person name="Pangilinan J."/>
            <person name="Park H.-J."/>
            <person name="Ramirez L."/>
            <person name="Alfaro M."/>
            <person name="Sun H."/>
            <person name="Tritt A."/>
            <person name="Yoshinaga Y."/>
            <person name="Zwiers L.-H."/>
            <person name="Turgeon B."/>
            <person name="Goodwin S."/>
            <person name="Spatafora J."/>
            <person name="Crous P."/>
            <person name="Grigoriev I."/>
        </authorList>
    </citation>
    <scope>NUCLEOTIDE SEQUENCE</scope>
    <source>
        <strain evidence="16">CBS 122368</strain>
    </source>
</reference>
<evidence type="ECO:0000256" key="7">
    <source>
        <dbReference type="ARBA" id="ARBA00022840"/>
    </source>
</evidence>
<dbReference type="GO" id="GO:0016887">
    <property type="term" value="F:ATP hydrolysis activity"/>
    <property type="evidence" value="ECO:0007669"/>
    <property type="project" value="InterPro"/>
</dbReference>
<evidence type="ECO:0000259" key="15">
    <source>
        <dbReference type="SMART" id="SM01024"/>
    </source>
</evidence>
<feature type="domain" description="AAA+ ATPase" evidence="14">
    <location>
        <begin position="294"/>
        <end position="452"/>
    </location>
</feature>
<dbReference type="InterPro" id="IPR003960">
    <property type="entry name" value="ATPase_AAA_CS"/>
</dbReference>
<dbReference type="InterPro" id="IPR050747">
    <property type="entry name" value="Mitochondrial_chaperone_BCS1"/>
</dbReference>
<feature type="region of interest" description="Disordered" evidence="13">
    <location>
        <begin position="361"/>
        <end position="396"/>
    </location>
</feature>
<evidence type="ECO:0000313" key="17">
    <source>
        <dbReference type="Proteomes" id="UP000800094"/>
    </source>
</evidence>
<dbReference type="Pfam" id="PF25426">
    <property type="entry name" value="AAA_lid_BCS1"/>
    <property type="match status" value="1"/>
</dbReference>
<comment type="subcellular location">
    <subcellularLocation>
        <location evidence="1">Mitochondrion inner membrane</location>
        <topology evidence="1">Single-pass membrane protein</topology>
    </subcellularLocation>
</comment>
<dbReference type="InterPro" id="IPR003593">
    <property type="entry name" value="AAA+_ATPase"/>
</dbReference>
<organism evidence="16 17">
    <name type="scientific">Trematosphaeria pertusa</name>
    <dbReference type="NCBI Taxonomy" id="390896"/>
    <lineage>
        <taxon>Eukaryota</taxon>
        <taxon>Fungi</taxon>
        <taxon>Dikarya</taxon>
        <taxon>Ascomycota</taxon>
        <taxon>Pezizomycotina</taxon>
        <taxon>Dothideomycetes</taxon>
        <taxon>Pleosporomycetidae</taxon>
        <taxon>Pleosporales</taxon>
        <taxon>Massarineae</taxon>
        <taxon>Trematosphaeriaceae</taxon>
        <taxon>Trematosphaeria</taxon>
    </lineage>
</organism>
<evidence type="ECO:0000256" key="12">
    <source>
        <dbReference type="RuleBase" id="RU003651"/>
    </source>
</evidence>
<dbReference type="InterPro" id="IPR014851">
    <property type="entry name" value="BCS1_N"/>
</dbReference>
<dbReference type="SUPFAM" id="SSF52540">
    <property type="entry name" value="P-loop containing nucleoside triphosphate hydrolases"/>
    <property type="match status" value="1"/>
</dbReference>
<dbReference type="RefSeq" id="XP_033691562.1">
    <property type="nucleotide sequence ID" value="XM_033821046.1"/>
</dbReference>
<comment type="similarity">
    <text evidence="2">Belongs to the AAA ATPase family. BCS1 subfamily.</text>
</comment>
<dbReference type="Pfam" id="PF00004">
    <property type="entry name" value="AAA"/>
    <property type="match status" value="2"/>
</dbReference>
<dbReference type="SMART" id="SM00382">
    <property type="entry name" value="AAA"/>
    <property type="match status" value="1"/>
</dbReference>
<evidence type="ECO:0000256" key="9">
    <source>
        <dbReference type="ARBA" id="ARBA00023128"/>
    </source>
</evidence>
<keyword evidence="7 12" id="KW-0067">ATP-binding</keyword>
<dbReference type="SMART" id="SM01024">
    <property type="entry name" value="BCS1_N"/>
    <property type="match status" value="1"/>
</dbReference>
<feature type="domain" description="BCS1 N-terminal" evidence="15">
    <location>
        <begin position="64"/>
        <end position="261"/>
    </location>
</feature>
<evidence type="ECO:0000313" key="16">
    <source>
        <dbReference type="EMBL" id="KAF2256558.1"/>
    </source>
</evidence>
<keyword evidence="4 12" id="KW-0547">Nucleotide-binding</keyword>
<dbReference type="OrthoDB" id="10251412at2759"/>
<dbReference type="InterPro" id="IPR027417">
    <property type="entry name" value="P-loop_NTPase"/>
</dbReference>
<dbReference type="Pfam" id="PF08740">
    <property type="entry name" value="BCS1_N"/>
    <property type="match status" value="1"/>
</dbReference>
<gene>
    <name evidence="16" type="ORF">BU26DRAFT_24374</name>
</gene>
<evidence type="ECO:0000256" key="13">
    <source>
        <dbReference type="SAM" id="MobiDB-lite"/>
    </source>
</evidence>
<dbReference type="AlphaFoldDB" id="A0A6A6J1W7"/>
<dbReference type="Gene3D" id="3.40.50.300">
    <property type="entry name" value="P-loop containing nucleotide triphosphate hydrolases"/>
    <property type="match status" value="1"/>
</dbReference>
<proteinExistence type="inferred from homology"/>
<protein>
    <submittedName>
        <fullName evidence="16">P-loop containing nucleoside triphosphate hydrolase protein</fullName>
    </submittedName>
</protein>
<dbReference type="InterPro" id="IPR057495">
    <property type="entry name" value="AAA_lid_BCS1"/>
</dbReference>
<keyword evidence="17" id="KW-1185">Reference proteome</keyword>
<evidence type="ECO:0000256" key="4">
    <source>
        <dbReference type="ARBA" id="ARBA00022741"/>
    </source>
</evidence>
<dbReference type="PANTHER" id="PTHR23070">
    <property type="entry name" value="BCS1 AAA-TYPE ATPASE"/>
    <property type="match status" value="1"/>
</dbReference>
<dbReference type="Proteomes" id="UP000800094">
    <property type="component" value="Unassembled WGS sequence"/>
</dbReference>
<feature type="compositionally biased region" description="Basic and acidic residues" evidence="13">
    <location>
        <begin position="526"/>
        <end position="538"/>
    </location>
</feature>
<keyword evidence="9" id="KW-0496">Mitochondrion</keyword>
<keyword evidence="8" id="KW-1133">Transmembrane helix</keyword>
<evidence type="ECO:0000256" key="6">
    <source>
        <dbReference type="ARBA" id="ARBA00022801"/>
    </source>
</evidence>
<feature type="compositionally biased region" description="Polar residues" evidence="13">
    <location>
        <begin position="546"/>
        <end position="565"/>
    </location>
</feature>
<keyword evidence="3" id="KW-0812">Transmembrane</keyword>
<keyword evidence="6 16" id="KW-0378">Hydrolase</keyword>
<evidence type="ECO:0000256" key="8">
    <source>
        <dbReference type="ARBA" id="ARBA00022989"/>
    </source>
</evidence>
<evidence type="ECO:0000256" key="2">
    <source>
        <dbReference type="ARBA" id="ARBA00007448"/>
    </source>
</evidence>
<accession>A0A6A6J1W7</accession>
<dbReference type="EMBL" id="ML987189">
    <property type="protein sequence ID" value="KAF2256558.1"/>
    <property type="molecule type" value="Genomic_DNA"/>
</dbReference>
<dbReference type="InterPro" id="IPR003959">
    <property type="entry name" value="ATPase_AAA_core"/>
</dbReference>
<sequence>MANSKHGGNPTSTEVTIYREPLDSPGVVPVHLKRAATSEYPLLEIFQRFLVRLQPGSDLDKVLAVIALYKAAAPAWKHLKQFFWWACTSQITIPEYDPVAREVLGWMSANVISHSTTTNAMLMTGGLMDPNENYYRQMMMNRGGQVVQQSDEAQILPPIGKRIFWVGFRPFMFSRSGISSSRGGPASNVLDKEGQVQNAVILTTIGWNLRPLQTFIKECHDHKIRTRTGTTTVYFSTAGGPDPYGTGWSSVIKAVRKLDTIDMDPEVKADLIRDAEYYYSQESRQFFADCGIPYRRGYLFYGPPGTGKTSFSAALAGHLNCDIYMINLATGDISDGRLHRMFLALPRKCVVVIEDIDSAGIGREQGPSSAPHPAPTLPEGLPPLPPGMTLAPTQPPRKRNLVTLSGLLNAIDGNASQEGRLLIMTSNNPDVLDAALTRPGRVDKKVHFGNMSPRAAHDIFMRLIGRSAVASGTYTIPQIEEYATKFTEKIPADTFTPAQIQNFLQACRGDPEKALRDADAWVTESLSKDIENDDDKNGGEAPVVDSQATTVLGDGSDSSSFVSEV</sequence>
<comment type="catalytic activity">
    <reaction evidence="11">
        <text>ATP + H2O = ADP + phosphate + H(+)</text>
        <dbReference type="Rhea" id="RHEA:13065"/>
        <dbReference type="ChEBI" id="CHEBI:15377"/>
        <dbReference type="ChEBI" id="CHEBI:15378"/>
        <dbReference type="ChEBI" id="CHEBI:30616"/>
        <dbReference type="ChEBI" id="CHEBI:43474"/>
        <dbReference type="ChEBI" id="CHEBI:456216"/>
    </reaction>
    <physiologicalReaction direction="left-to-right" evidence="11">
        <dbReference type="Rhea" id="RHEA:13066"/>
    </physiologicalReaction>
</comment>
<dbReference type="GO" id="GO:0005524">
    <property type="term" value="F:ATP binding"/>
    <property type="evidence" value="ECO:0007669"/>
    <property type="project" value="UniProtKB-KW"/>
</dbReference>
<keyword evidence="5" id="KW-0999">Mitochondrion inner membrane</keyword>
<feature type="region of interest" description="Disordered" evidence="13">
    <location>
        <begin position="526"/>
        <end position="565"/>
    </location>
</feature>